<feature type="compositionally biased region" description="Low complexity" evidence="1">
    <location>
        <begin position="653"/>
        <end position="664"/>
    </location>
</feature>
<evidence type="ECO:0000313" key="2">
    <source>
        <dbReference type="Proteomes" id="UP001652741"/>
    </source>
</evidence>
<name>A0ABM3E4W3_SALSA</name>
<evidence type="ECO:0000256" key="1">
    <source>
        <dbReference type="SAM" id="MobiDB-lite"/>
    </source>
</evidence>
<dbReference type="PANTHER" id="PTHR21575">
    <property type="entry name" value="PROTEIN HID1"/>
    <property type="match status" value="1"/>
</dbReference>
<accession>A0ABM3E4W3</accession>
<organism evidence="2 3">
    <name type="scientific">Salmo salar</name>
    <name type="common">Atlantic salmon</name>
    <dbReference type="NCBI Taxonomy" id="8030"/>
    <lineage>
        <taxon>Eukaryota</taxon>
        <taxon>Metazoa</taxon>
        <taxon>Chordata</taxon>
        <taxon>Craniata</taxon>
        <taxon>Vertebrata</taxon>
        <taxon>Euteleostomi</taxon>
        <taxon>Actinopterygii</taxon>
        <taxon>Neopterygii</taxon>
        <taxon>Teleostei</taxon>
        <taxon>Protacanthopterygii</taxon>
        <taxon>Salmoniformes</taxon>
        <taxon>Salmonidae</taxon>
        <taxon>Salmoninae</taxon>
        <taxon>Salmo</taxon>
    </lineage>
</organism>
<protein>
    <submittedName>
        <fullName evidence="3">Protein HID1 isoform X2</fullName>
    </submittedName>
</protein>
<proteinExistence type="predicted"/>
<dbReference type="Proteomes" id="UP001652741">
    <property type="component" value="Chromosome ssa28"/>
</dbReference>
<feature type="region of interest" description="Disordered" evidence="1">
    <location>
        <begin position="649"/>
        <end position="696"/>
    </location>
</feature>
<keyword evidence="2" id="KW-1185">Reference proteome</keyword>
<dbReference type="InterPro" id="IPR026705">
    <property type="entry name" value="Hid-1/Ecm30"/>
</dbReference>
<sequence>MGNVDSKLNFRKAVIQLTTKTQPVEATDHAFWDQFWTDTATTVQDVFALVPAAEIRAVREESPSNLATLCYKAVEKLVQGADSGCPSEKERQIVLNCIRLLTRILPYIFEDADWRGFFWSTVPGAGRAGDEGDDDDGARPLAESLLLAVSDLLFCPDFTVQSHKRTGSDTAEDMQSIDSCEYIWEAGVGFAQSPPLNYTHDLNRTELLKLLLTCFSEAMYLAPSADNIILNPWVTFFCATDNRHALPLFTSLLNVVCAYDAVGYGIPYNHLMFSDYREVLVEHAVQILIVTLEHEAGPAAAQHSLDHSASAMEDLEPVGPDNLFVNYLSRIHREEDFSFILKGLARLMTNPLIQTYLPNSAKKIRFHQELLVLFWKLCDFNKKFLFFVLKSSDVLDVLVPILFYLNDARADQSRVGLVHIGVFILLLLSGERNFGVRLNKPYSVRVPMDIPVFTGTHADLLIVIFHKIITSGHQRLQPLFDCLLTIVVNVSPYLKSLSMVAANKLLHLLEAFSTNWFLFSASQNHHLVFFLLEVFNNLIQYQFDGNCNLVYAIIRKRNIFHQLANLSSDPATIHKALQMKKRKKTTTAVISRINSQETISMEGSRPAVPAEPGTLKASLVAIPAIDKLTEKAQVSEDGTMVCLQHMTTDQNAHSPQHTHSPQSSAADTSGIAGASDTESNSGRDNEEAFQPESELARSHLSSVSSSSAMYWNPTPDWVLSWKSKLPLQTIMRLLQVLVPQVEKICIDKGLTDESEILKFLQHGTLVGLLPVPHPILIRKYQANAGTAMWFRTYMWGVIYLRNVDPPIWYDTDVRLFEIQRI</sequence>
<gene>
    <name evidence="3" type="primary">LOC106589885</name>
</gene>
<dbReference type="Pfam" id="PF12722">
    <property type="entry name" value="Hid1"/>
    <property type="match status" value="1"/>
</dbReference>
<evidence type="ECO:0000313" key="3">
    <source>
        <dbReference type="RefSeq" id="XP_045566089.1"/>
    </source>
</evidence>
<dbReference type="GeneID" id="106589885"/>
<reference evidence="3" key="1">
    <citation type="submission" date="2025-08" db="UniProtKB">
        <authorList>
            <consortium name="RefSeq"/>
        </authorList>
    </citation>
    <scope>IDENTIFICATION</scope>
</reference>
<dbReference type="RefSeq" id="XP_045566089.1">
    <property type="nucleotide sequence ID" value="XM_045710133.1"/>
</dbReference>
<dbReference type="PANTHER" id="PTHR21575:SF12">
    <property type="entry name" value="PROTEIN HID1"/>
    <property type="match status" value="1"/>
</dbReference>